<dbReference type="AlphaFoldDB" id="A0A2H0WTC6"/>
<evidence type="ECO:0000256" key="1">
    <source>
        <dbReference type="SAM" id="Phobius"/>
    </source>
</evidence>
<feature type="transmembrane region" description="Helical" evidence="1">
    <location>
        <begin position="60"/>
        <end position="80"/>
    </location>
</feature>
<dbReference type="Proteomes" id="UP000231198">
    <property type="component" value="Unassembled WGS sequence"/>
</dbReference>
<reference evidence="3" key="1">
    <citation type="submission" date="2017-09" db="EMBL/GenBank/DDBJ databases">
        <title>Depth-based differentiation of microbial function through sediment-hosted aquifers and enrichment of novel symbionts in the deep terrestrial subsurface.</title>
        <authorList>
            <person name="Probst A.J."/>
            <person name="Ladd B."/>
            <person name="Jarett J.K."/>
            <person name="Geller-Mcgrath D.E."/>
            <person name="Sieber C.M.K."/>
            <person name="Emerson J.B."/>
            <person name="Anantharaman K."/>
            <person name="Thomas B.C."/>
            <person name="Malmstrom R."/>
            <person name="Stieglmeier M."/>
            <person name="Klingl A."/>
            <person name="Woyke T."/>
            <person name="Ryan C.M."/>
            <person name="Banfield J.F."/>
        </authorList>
    </citation>
    <scope>NUCLEOTIDE SEQUENCE [LARGE SCALE GENOMIC DNA]</scope>
</reference>
<feature type="non-terminal residue" evidence="2">
    <location>
        <position position="1"/>
    </location>
</feature>
<sequence length="124" mass="13709">LIISLVILKSKPFLFLAYLSILISNFAGFSVVVTSLYLFILPALVQTTSLPTPKSSKKLLIIPILIISILSFLSIFAIYLGDYKYSTSKKLSQSNLNSSLSAINTALILRPKEPEYLIQQADIL</sequence>
<evidence type="ECO:0000313" key="2">
    <source>
        <dbReference type="EMBL" id="PIS15877.1"/>
    </source>
</evidence>
<evidence type="ECO:0000313" key="3">
    <source>
        <dbReference type="Proteomes" id="UP000231198"/>
    </source>
</evidence>
<gene>
    <name evidence="2" type="ORF">COT62_01425</name>
</gene>
<organism evidence="2 3">
    <name type="scientific">Candidatus Roizmanbacteria bacterium CG09_land_8_20_14_0_10_41_9</name>
    <dbReference type="NCBI Taxonomy" id="1974850"/>
    <lineage>
        <taxon>Bacteria</taxon>
        <taxon>Candidatus Roizmaniibacteriota</taxon>
    </lineage>
</organism>
<dbReference type="EMBL" id="PEZG01000030">
    <property type="protein sequence ID" value="PIS15877.1"/>
    <property type="molecule type" value="Genomic_DNA"/>
</dbReference>
<feature type="transmembrane region" description="Helical" evidence="1">
    <location>
        <begin position="12"/>
        <end position="40"/>
    </location>
</feature>
<keyword evidence="1" id="KW-0812">Transmembrane</keyword>
<accession>A0A2H0WTC6</accession>
<feature type="non-terminal residue" evidence="2">
    <location>
        <position position="124"/>
    </location>
</feature>
<name>A0A2H0WTC6_9BACT</name>
<comment type="caution">
    <text evidence="2">The sequence shown here is derived from an EMBL/GenBank/DDBJ whole genome shotgun (WGS) entry which is preliminary data.</text>
</comment>
<protein>
    <submittedName>
        <fullName evidence="2">Uncharacterized protein</fullName>
    </submittedName>
</protein>
<keyword evidence="1" id="KW-1133">Transmembrane helix</keyword>
<proteinExistence type="predicted"/>
<keyword evidence="1" id="KW-0472">Membrane</keyword>